<dbReference type="SMART" id="SM01361">
    <property type="entry name" value="A2M_recep"/>
    <property type="match status" value="1"/>
</dbReference>
<organism evidence="7">
    <name type="scientific">Magallana gigas</name>
    <name type="common">Pacific oyster</name>
    <name type="synonym">Crassostrea gigas</name>
    <dbReference type="NCBI Taxonomy" id="29159"/>
    <lineage>
        <taxon>Eukaryota</taxon>
        <taxon>Metazoa</taxon>
        <taxon>Spiralia</taxon>
        <taxon>Lophotrochozoa</taxon>
        <taxon>Mollusca</taxon>
        <taxon>Bivalvia</taxon>
        <taxon>Autobranchia</taxon>
        <taxon>Pteriomorphia</taxon>
        <taxon>Ostreida</taxon>
        <taxon>Ostreoidea</taxon>
        <taxon>Ostreidae</taxon>
        <taxon>Magallana</taxon>
    </lineage>
</organism>
<dbReference type="InterPro" id="IPR009048">
    <property type="entry name" value="A-macroglobulin_rcpt-bd"/>
</dbReference>
<dbReference type="Gene3D" id="1.50.10.20">
    <property type="match status" value="1"/>
</dbReference>
<feature type="disulfide bond" evidence="4">
    <location>
        <begin position="227"/>
        <end position="237"/>
    </location>
</feature>
<feature type="transmembrane region" description="Helical" evidence="6">
    <location>
        <begin position="358"/>
        <end position="380"/>
    </location>
</feature>
<dbReference type="InterPro" id="IPR041555">
    <property type="entry name" value="MG3"/>
</dbReference>
<dbReference type="Gene3D" id="2.60.120.260">
    <property type="entry name" value="Galactose-binding domain-like"/>
    <property type="match status" value="1"/>
</dbReference>
<keyword evidence="6" id="KW-1133">Transmembrane helix</keyword>
<feature type="compositionally biased region" description="Low complexity" evidence="5">
    <location>
        <begin position="325"/>
        <end position="340"/>
    </location>
</feature>
<evidence type="ECO:0000256" key="4">
    <source>
        <dbReference type="PROSITE-ProRule" id="PRU00076"/>
    </source>
</evidence>
<dbReference type="GO" id="GO:0004866">
    <property type="term" value="F:endopeptidase inhibitor activity"/>
    <property type="evidence" value="ECO:0007669"/>
    <property type="project" value="InterPro"/>
</dbReference>
<accession>K1RG55</accession>
<keyword evidence="1" id="KW-0732">Signal</keyword>
<dbReference type="GO" id="GO:0005615">
    <property type="term" value="C:extracellular space"/>
    <property type="evidence" value="ECO:0007669"/>
    <property type="project" value="InterPro"/>
</dbReference>
<protein>
    <submittedName>
        <fullName evidence="7">Uncharacterized protein</fullName>
    </submittedName>
</protein>
<dbReference type="SUPFAM" id="SSF48239">
    <property type="entry name" value="Terpenoid cyclases/Protein prenyltransferases"/>
    <property type="match status" value="1"/>
</dbReference>
<dbReference type="Pfam" id="PF07678">
    <property type="entry name" value="TED_complement"/>
    <property type="match status" value="1"/>
</dbReference>
<evidence type="ECO:0000256" key="6">
    <source>
        <dbReference type="SAM" id="Phobius"/>
    </source>
</evidence>
<dbReference type="Pfam" id="PF17791">
    <property type="entry name" value="MG3"/>
    <property type="match status" value="1"/>
</dbReference>
<dbReference type="InterPro" id="IPR000742">
    <property type="entry name" value="EGF"/>
</dbReference>
<dbReference type="EMBL" id="JH818648">
    <property type="protein sequence ID" value="EKC40410.1"/>
    <property type="molecule type" value="Genomic_DNA"/>
</dbReference>
<keyword evidence="4" id="KW-0245">EGF-like domain</keyword>
<keyword evidence="6" id="KW-0472">Membrane</keyword>
<name>K1RG55_MAGGI</name>
<evidence type="ECO:0000256" key="1">
    <source>
        <dbReference type="ARBA" id="ARBA00022729"/>
    </source>
</evidence>
<evidence type="ECO:0000256" key="2">
    <source>
        <dbReference type="ARBA" id="ARBA00022966"/>
    </source>
</evidence>
<proteinExistence type="predicted"/>
<sequence length="961" mass="107687">MKHKQRTMVGFMSISGRTFGEMTNSFDNVDLHLCNEKARALICHHHAAVCNITTSLVGCSQQQTTTSFLTTCNRFANNGRKKRDLSENGYSERSKRVRRSTHDSDDVIDFEPLKYDPAYSFSYIPQIPTWRNGWNESHALQVCEDSINNDPVKLECEKHIDIRQMVNDSISSCILDIRDSASTEWVAGTIDAIKSYCLTRISKYEKFYVSNSSEEKSVVEIFNAVTCINNCSKHGHCTDKGECVCDTGFIGADCSHSIHKPPENIVLPEEGLCRQSIRPCAKTNIVGNFLSGTTIYVKLQQYKDSCSYSTTDSTTMSPGASPSYTGSSHTTLTQTTNTMSDGESSSPLSPNDQDTAKMILIIVSALMAVALIVVAVVLFLKCKNKSIKQSNPLYYNTEPVKNGCPPMNTYEHMYSRPFSPPPPYQDNRKQNYVIIDVPTNLTFSDINMAKLKYSGGSIWSPLQFDPVTTLVFIQTDRKMYAEKEEVKLRIVVLLPSLKPYTGQFNVEIIKIKTEKQFEVREYVIPKFKVQLICPQFYTRATRQLRCTVKARYFFGNPVTGVIHLQFVTRTNGADLFLSDDYADIQVTQPFFIKLKIPSNVIAGNSAVIQISLFNYDTDAKTTNIAIAKNKAVQFITRQSSINDLHGSKHGLALTSYVLQKAGYSEKARLVYADLKAQATSNAQYLFWQNNDNRVYEQKLRWQSPNPRARPVDIETSAYALLYFAEKNDLSQGMKIVNWLVSQRNPNGGFSSTQDTVVSLHALSRFSGLLQQSGLDVEVKLKTNLTEKTLDKRTTSVEISAQGKGFVLTSVKYNVMQSGESTFEINTTLSSSKQTLDTITVNVCIRRKDDKDNGMVVAEVGLPCGFKADLLKTNAIGLDHKETSSDKAVLYFKNLKRNWVCFDVTGNRVDSVTESQGVPIIVYDYYEPGNYGIASYMTGLLQEMNICQVCPKCKICKNTVLG</sequence>
<keyword evidence="2" id="KW-0882">Thioester bond</keyword>
<comment type="caution">
    <text evidence="4">Lacks conserved residue(s) required for the propagation of feature annotation.</text>
</comment>
<feature type="region of interest" description="Disordered" evidence="5">
    <location>
        <begin position="82"/>
        <end position="103"/>
    </location>
</feature>
<dbReference type="AlphaFoldDB" id="K1RG55"/>
<feature type="region of interest" description="Disordered" evidence="5">
    <location>
        <begin position="307"/>
        <end position="350"/>
    </location>
</feature>
<dbReference type="PROSITE" id="PS50026">
    <property type="entry name" value="EGF_3"/>
    <property type="match status" value="1"/>
</dbReference>
<dbReference type="Pfam" id="PF07677">
    <property type="entry name" value="A2M_recep"/>
    <property type="match status" value="1"/>
</dbReference>
<dbReference type="PROSITE" id="PS00022">
    <property type="entry name" value="EGF_1"/>
    <property type="match status" value="1"/>
</dbReference>
<evidence type="ECO:0000313" key="7">
    <source>
        <dbReference type="EMBL" id="EKC40410.1"/>
    </source>
</evidence>
<dbReference type="InterPro" id="IPR036595">
    <property type="entry name" value="A-macroglobulin_rcpt-bd_sf"/>
</dbReference>
<keyword evidence="6" id="KW-0812">Transmembrane</keyword>
<evidence type="ECO:0000256" key="3">
    <source>
        <dbReference type="ARBA" id="ARBA00023180"/>
    </source>
</evidence>
<dbReference type="FunFam" id="2.10.25.10:FF:000001">
    <property type="entry name" value="Tenascin C"/>
    <property type="match status" value="1"/>
</dbReference>
<evidence type="ECO:0000256" key="5">
    <source>
        <dbReference type="SAM" id="MobiDB-lite"/>
    </source>
</evidence>
<dbReference type="Gene3D" id="2.60.40.690">
    <property type="entry name" value="Alpha-macroglobulin, receptor-binding domain"/>
    <property type="match status" value="1"/>
</dbReference>
<dbReference type="InParanoid" id="K1RG55"/>
<dbReference type="InterPro" id="IPR008930">
    <property type="entry name" value="Terpenoid_cyclase/PrenylTrfase"/>
</dbReference>
<feature type="compositionally biased region" description="Low complexity" evidence="5">
    <location>
        <begin position="307"/>
        <end position="317"/>
    </location>
</feature>
<dbReference type="PROSITE" id="PS01186">
    <property type="entry name" value="EGF_2"/>
    <property type="match status" value="1"/>
</dbReference>
<dbReference type="SUPFAM" id="SSF49410">
    <property type="entry name" value="Alpha-macroglobulin receptor domain"/>
    <property type="match status" value="1"/>
</dbReference>
<dbReference type="PANTHER" id="PTHR11412:SF136">
    <property type="entry name" value="CD109 ANTIGEN"/>
    <property type="match status" value="1"/>
</dbReference>
<dbReference type="PANTHER" id="PTHR11412">
    <property type="entry name" value="MACROGLOBULIN / COMPLEMENT"/>
    <property type="match status" value="1"/>
</dbReference>
<keyword evidence="3" id="KW-0325">Glycoprotein</keyword>
<reference evidence="7" key="1">
    <citation type="journal article" date="2012" name="Nature">
        <title>The oyster genome reveals stress adaptation and complexity of shell formation.</title>
        <authorList>
            <person name="Zhang G."/>
            <person name="Fang X."/>
            <person name="Guo X."/>
            <person name="Li L."/>
            <person name="Luo R."/>
            <person name="Xu F."/>
            <person name="Yang P."/>
            <person name="Zhang L."/>
            <person name="Wang X."/>
            <person name="Qi H."/>
            <person name="Xiong Z."/>
            <person name="Que H."/>
            <person name="Xie Y."/>
            <person name="Holland P.W."/>
            <person name="Paps J."/>
            <person name="Zhu Y."/>
            <person name="Wu F."/>
            <person name="Chen Y."/>
            <person name="Wang J."/>
            <person name="Peng C."/>
            <person name="Meng J."/>
            <person name="Yang L."/>
            <person name="Liu J."/>
            <person name="Wen B."/>
            <person name="Zhang N."/>
            <person name="Huang Z."/>
            <person name="Zhu Q."/>
            <person name="Feng Y."/>
            <person name="Mount A."/>
            <person name="Hedgecock D."/>
            <person name="Xu Z."/>
            <person name="Liu Y."/>
            <person name="Domazet-Loso T."/>
            <person name="Du Y."/>
            <person name="Sun X."/>
            <person name="Zhang S."/>
            <person name="Liu B."/>
            <person name="Cheng P."/>
            <person name="Jiang X."/>
            <person name="Li J."/>
            <person name="Fan D."/>
            <person name="Wang W."/>
            <person name="Fu W."/>
            <person name="Wang T."/>
            <person name="Wang B."/>
            <person name="Zhang J."/>
            <person name="Peng Z."/>
            <person name="Li Y."/>
            <person name="Li N."/>
            <person name="Wang J."/>
            <person name="Chen M."/>
            <person name="He Y."/>
            <person name="Tan F."/>
            <person name="Song X."/>
            <person name="Zheng Q."/>
            <person name="Huang R."/>
            <person name="Yang H."/>
            <person name="Du X."/>
            <person name="Chen L."/>
            <person name="Yang M."/>
            <person name="Gaffney P.M."/>
            <person name="Wang S."/>
            <person name="Luo L."/>
            <person name="She Z."/>
            <person name="Ming Y."/>
            <person name="Huang W."/>
            <person name="Zhang S."/>
            <person name="Huang B."/>
            <person name="Zhang Y."/>
            <person name="Qu T."/>
            <person name="Ni P."/>
            <person name="Miao G."/>
            <person name="Wang J."/>
            <person name="Wang Q."/>
            <person name="Steinberg C.E."/>
            <person name="Wang H."/>
            <person name="Li N."/>
            <person name="Qian L."/>
            <person name="Zhang G."/>
            <person name="Li Y."/>
            <person name="Yang H."/>
            <person name="Liu X."/>
            <person name="Wang J."/>
            <person name="Yin Y."/>
            <person name="Wang J."/>
        </authorList>
    </citation>
    <scope>NUCLEOTIDE SEQUENCE [LARGE SCALE GENOMIC DNA]</scope>
    <source>
        <strain evidence="7">05x7-T-G4-1.051#20</strain>
    </source>
</reference>
<feature type="compositionally biased region" description="Basic and acidic residues" evidence="5">
    <location>
        <begin position="84"/>
        <end position="103"/>
    </location>
</feature>
<dbReference type="Gene3D" id="2.60.40.1930">
    <property type="match status" value="1"/>
</dbReference>
<dbReference type="Gene3D" id="2.60.40.1940">
    <property type="match status" value="1"/>
</dbReference>
<dbReference type="InterPro" id="IPR058727">
    <property type="entry name" value="Helical_Vwde"/>
</dbReference>
<dbReference type="HOGENOM" id="CLU_307616_0_0_1"/>
<dbReference type="InterPro" id="IPR050473">
    <property type="entry name" value="A2M/Complement_sys"/>
</dbReference>
<feature type="compositionally biased region" description="Polar residues" evidence="5">
    <location>
        <begin position="341"/>
        <end position="350"/>
    </location>
</feature>
<keyword evidence="4" id="KW-1015">Disulfide bond</keyword>
<dbReference type="InterPro" id="IPR011626">
    <property type="entry name" value="Alpha-macroglobulin_TED"/>
</dbReference>
<feature type="disulfide bond" evidence="4">
    <location>
        <begin position="245"/>
        <end position="254"/>
    </location>
</feature>
<dbReference type="Pfam" id="PF26129">
    <property type="entry name" value="Vwde"/>
    <property type="match status" value="1"/>
</dbReference>
<gene>
    <name evidence="7" type="ORF">CGI_10004826</name>
</gene>